<evidence type="ECO:0000256" key="7">
    <source>
        <dbReference type="SAM" id="MobiDB-lite"/>
    </source>
</evidence>
<dbReference type="Proteomes" id="UP001213623">
    <property type="component" value="Chromosome 5"/>
</dbReference>
<keyword evidence="5" id="KW-0443">Lipid metabolism</keyword>
<dbReference type="Pfam" id="PF06775">
    <property type="entry name" value="Seipin"/>
    <property type="match status" value="1"/>
</dbReference>
<accession>A0AAF0J8A7</accession>
<comment type="subcellular location">
    <subcellularLocation>
        <location evidence="1">Endoplasmic reticulum membrane</location>
        <topology evidence="1">Multi-pass membrane protein</topology>
    </subcellularLocation>
</comment>
<evidence type="ECO:0008006" key="11">
    <source>
        <dbReference type="Google" id="ProtNLM"/>
    </source>
</evidence>
<dbReference type="AlphaFoldDB" id="A0AAF0J8A7"/>
<keyword evidence="6 8" id="KW-0472">Membrane</keyword>
<evidence type="ECO:0000256" key="6">
    <source>
        <dbReference type="ARBA" id="ARBA00023136"/>
    </source>
</evidence>
<evidence type="ECO:0000256" key="1">
    <source>
        <dbReference type="ARBA" id="ARBA00004477"/>
    </source>
</evidence>
<organism evidence="9 10">
    <name type="scientific">Malassezia nana</name>
    <dbReference type="NCBI Taxonomy" id="180528"/>
    <lineage>
        <taxon>Eukaryota</taxon>
        <taxon>Fungi</taxon>
        <taxon>Dikarya</taxon>
        <taxon>Basidiomycota</taxon>
        <taxon>Ustilaginomycotina</taxon>
        <taxon>Malasseziomycetes</taxon>
        <taxon>Malasseziales</taxon>
        <taxon>Malasseziaceae</taxon>
        <taxon>Malassezia</taxon>
    </lineage>
</organism>
<feature type="transmembrane region" description="Helical" evidence="8">
    <location>
        <begin position="44"/>
        <end position="69"/>
    </location>
</feature>
<dbReference type="InterPro" id="IPR009617">
    <property type="entry name" value="Seipin"/>
</dbReference>
<protein>
    <recommendedName>
        <fullName evidence="11">Seipin</fullName>
    </recommendedName>
</protein>
<evidence type="ECO:0000256" key="4">
    <source>
        <dbReference type="ARBA" id="ARBA00022989"/>
    </source>
</evidence>
<sequence length="338" mass="38486">MTARGPVASRPGYAARRHAHRALPKEKKHERTSRMERISDTVHAVLYGLWQAVVVTPTSYICALLYALFLSRTTNRVFLRAIMLLCLQGSCLVLSILAFFSFYHAWVPQVALTKEVWLDYGLPSPSASVLLEQGYGDSPAWRVEPEVDLFVMDQPYDVSLELRVPVSSRNVWVGNFMVDMDLIGYNDTILYQSKRPALLVPEPRPFRWVSRLARALWQPLRSEPMVPLQVVRVPLLRHIVPFASASGRLDDPESVRVLGYKAMRADIRLRLRHAAESLLQVEHAVLRFDAYLTGIPYLMFHYPVFSFGVFLLCFSGVEFLVAGSLWLLAALYYSWCAP</sequence>
<feature type="compositionally biased region" description="Basic and acidic residues" evidence="7">
    <location>
        <begin position="23"/>
        <end position="34"/>
    </location>
</feature>
<dbReference type="EMBL" id="CP119896">
    <property type="protein sequence ID" value="WFD27835.1"/>
    <property type="molecule type" value="Genomic_DNA"/>
</dbReference>
<evidence type="ECO:0000256" key="3">
    <source>
        <dbReference type="ARBA" id="ARBA00022824"/>
    </source>
</evidence>
<evidence type="ECO:0000256" key="2">
    <source>
        <dbReference type="ARBA" id="ARBA00022692"/>
    </source>
</evidence>
<dbReference type="CDD" id="cd23995">
    <property type="entry name" value="Seipin_BSCL2_like"/>
    <property type="match status" value="1"/>
</dbReference>
<dbReference type="GO" id="GO:0140042">
    <property type="term" value="P:lipid droplet formation"/>
    <property type="evidence" value="ECO:0007669"/>
    <property type="project" value="UniProtKB-ARBA"/>
</dbReference>
<evidence type="ECO:0000313" key="10">
    <source>
        <dbReference type="Proteomes" id="UP001213623"/>
    </source>
</evidence>
<keyword evidence="3" id="KW-0256">Endoplasmic reticulum</keyword>
<gene>
    <name evidence="9" type="ORF">MNAN1_002841</name>
</gene>
<dbReference type="PANTHER" id="PTHR21212:SF0">
    <property type="entry name" value="SEIPIN"/>
    <property type="match status" value="1"/>
</dbReference>
<feature type="transmembrane region" description="Helical" evidence="8">
    <location>
        <begin position="81"/>
        <end position="106"/>
    </location>
</feature>
<keyword evidence="10" id="KW-1185">Reference proteome</keyword>
<dbReference type="GO" id="GO:0005789">
    <property type="term" value="C:endoplasmic reticulum membrane"/>
    <property type="evidence" value="ECO:0007669"/>
    <property type="project" value="UniProtKB-SubCell"/>
</dbReference>
<proteinExistence type="predicted"/>
<dbReference type="GO" id="GO:0006629">
    <property type="term" value="P:lipid metabolic process"/>
    <property type="evidence" value="ECO:0007669"/>
    <property type="project" value="UniProtKB-KW"/>
</dbReference>
<keyword evidence="4 8" id="KW-1133">Transmembrane helix</keyword>
<feature type="region of interest" description="Disordered" evidence="7">
    <location>
        <begin position="1"/>
        <end position="34"/>
    </location>
</feature>
<evidence type="ECO:0000256" key="5">
    <source>
        <dbReference type="ARBA" id="ARBA00023098"/>
    </source>
</evidence>
<feature type="transmembrane region" description="Helical" evidence="8">
    <location>
        <begin position="305"/>
        <end position="333"/>
    </location>
</feature>
<evidence type="ECO:0000313" key="9">
    <source>
        <dbReference type="EMBL" id="WFD27835.1"/>
    </source>
</evidence>
<reference evidence="9" key="1">
    <citation type="submission" date="2023-03" db="EMBL/GenBank/DDBJ databases">
        <title>Mating type loci evolution in Malassezia.</title>
        <authorList>
            <person name="Coelho M.A."/>
        </authorList>
    </citation>
    <scope>NUCLEOTIDE SEQUENCE</scope>
    <source>
        <strain evidence="9">CBS 9557</strain>
    </source>
</reference>
<dbReference type="PANTHER" id="PTHR21212">
    <property type="entry name" value="BERNARDINELLI-SEIP CONGENITAL LIPODYSTROPHY 2 HOMOLOG BSCL2 PROTEIN"/>
    <property type="match status" value="1"/>
</dbReference>
<name>A0AAF0J8A7_9BASI</name>
<evidence type="ECO:0000256" key="8">
    <source>
        <dbReference type="SAM" id="Phobius"/>
    </source>
</evidence>
<keyword evidence="2 8" id="KW-0812">Transmembrane</keyword>